<evidence type="ECO:0000313" key="10">
    <source>
        <dbReference type="Proteomes" id="UP000823046"/>
    </source>
</evidence>
<feature type="repeat" description="WD" evidence="5">
    <location>
        <begin position="153"/>
        <end position="193"/>
    </location>
</feature>
<dbReference type="Pfam" id="PF09070">
    <property type="entry name" value="PFU"/>
    <property type="match status" value="1"/>
</dbReference>
<feature type="repeat" description="WD" evidence="5">
    <location>
        <begin position="23"/>
        <end position="55"/>
    </location>
</feature>
<dbReference type="Pfam" id="PF08324">
    <property type="entry name" value="PUL"/>
    <property type="match status" value="1"/>
</dbReference>
<dbReference type="Gene3D" id="3.10.20.870">
    <property type="entry name" value="PFU (PLAA family ubiquitin binding), C-terminal domain"/>
    <property type="match status" value="1"/>
</dbReference>
<dbReference type="InterPro" id="IPR036322">
    <property type="entry name" value="WD40_repeat_dom_sf"/>
</dbReference>
<reference evidence="9 10" key="1">
    <citation type="journal article" date="2020" name="bioRxiv">
        <title>Metabolic contributions of an alphaproteobacterial endosymbiont in the apicomplexan Cardiosporidium cionae.</title>
        <authorList>
            <person name="Hunter E.S."/>
            <person name="Paight C.J."/>
            <person name="Lane C.E."/>
        </authorList>
    </citation>
    <scope>NUCLEOTIDE SEQUENCE [LARGE SCALE GENOMIC DNA]</scope>
    <source>
        <strain evidence="9">ESH_2018</strain>
    </source>
</reference>
<dbReference type="InterPro" id="IPR015155">
    <property type="entry name" value="PFU"/>
</dbReference>
<dbReference type="InterPro" id="IPR015943">
    <property type="entry name" value="WD40/YVTN_repeat-like_dom_sf"/>
</dbReference>
<dbReference type="PANTHER" id="PTHR19849:SF0">
    <property type="entry name" value="PHOSPHOLIPASE A-2-ACTIVATING PROTEIN"/>
    <property type="match status" value="1"/>
</dbReference>
<evidence type="ECO:0000313" key="9">
    <source>
        <dbReference type="EMBL" id="KAF8822822.1"/>
    </source>
</evidence>
<keyword evidence="10" id="KW-1185">Reference proteome</keyword>
<dbReference type="CDD" id="cd00200">
    <property type="entry name" value="WD40"/>
    <property type="match status" value="1"/>
</dbReference>
<proteinExistence type="predicted"/>
<evidence type="ECO:0000256" key="1">
    <source>
        <dbReference type="ARBA" id="ARBA00004496"/>
    </source>
</evidence>
<dbReference type="PROSITE" id="PS00678">
    <property type="entry name" value="WD_REPEATS_1"/>
    <property type="match status" value="1"/>
</dbReference>
<dbReference type="Pfam" id="PF00400">
    <property type="entry name" value="WD40"/>
    <property type="match status" value="5"/>
</dbReference>
<sequence length="667" mass="73957">MKFKSMDIPASDTHPVVYLRQELEGHSQGVRCACSLPSDSSLVTAGLDGLILIWKFCLASEEETAISPSSESCTSQPQPSENNFTQAPDSAANRSTQQKSGDFMKYVLTAQAETPASMVLALCASSIPSVFYSGGNNGVAYKLSTSGATILEFKGHTSVVCSLIEKPSGELITGSWDGSARIWSAETGECKYVLEGHTYAVCMSLLPNGILVTGSQDQTLRFWDLDTNTFNIKDAHQAIIRSIAPFENQFLTVSNDGMIKIWMMDGTAVSSFQGHESYIYDVKVSALHSGIFFTASEDRCVRIWDAATYSTMGSLLHAGTVYEYLQDAFELYESVGNVQELPNGDIVTCCEDGVARIWTLDESHALPEQERENQKNKAEQALVSSQSAQVKGIDLDNLPDVSELEIHRGRNVGQTKVFREGNKAIAFQWKGASWERIGEIIATKPSKQHFDGDKFFAEGDYDYIFDVEIGDSADRRPIPYNEGENPLLVAEKFCSRESLSKAHLPQITTFIIKNSNSSFTPSMEESVTQNQSSSSTSSAKDTNKTTIDTTENEVKHFPLLNISKFDKTNWDAISKLLFDYNETLGETSMSRLTGEECVILQNVIKKMQSTNFIKENFKKVELDIVFKKLIFWPAEHSLPVMDLWRAFSLHPDICNLYKGSDSGYEQA</sequence>
<dbReference type="PRINTS" id="PR00320">
    <property type="entry name" value="GPROTEINBRPT"/>
</dbReference>
<protein>
    <submittedName>
        <fullName evidence="9">PUL domain-containing protein</fullName>
    </submittedName>
</protein>
<dbReference type="Proteomes" id="UP000823046">
    <property type="component" value="Unassembled WGS sequence"/>
</dbReference>
<comment type="subcellular location">
    <subcellularLocation>
        <location evidence="1">Cytoplasm</location>
    </subcellularLocation>
</comment>
<gene>
    <name evidence="9" type="ORF">IE077_002470</name>
</gene>
<dbReference type="PANTHER" id="PTHR19849">
    <property type="entry name" value="PHOSPHOLIPASE A-2-ACTIVATING PROTEIN"/>
    <property type="match status" value="1"/>
</dbReference>
<accession>A0ABQ7JFQ8</accession>
<dbReference type="PROSITE" id="PS51394">
    <property type="entry name" value="PFU"/>
    <property type="match status" value="1"/>
</dbReference>
<dbReference type="Gene3D" id="2.130.10.10">
    <property type="entry name" value="YVTN repeat-like/Quinoprotein amine dehydrogenase"/>
    <property type="match status" value="3"/>
</dbReference>
<feature type="domain" description="PUL" evidence="8">
    <location>
        <begin position="555"/>
        <end position="667"/>
    </location>
</feature>
<feature type="compositionally biased region" description="Low complexity" evidence="6">
    <location>
        <begin position="526"/>
        <end position="546"/>
    </location>
</feature>
<evidence type="ECO:0000256" key="3">
    <source>
        <dbReference type="ARBA" id="ARBA00022574"/>
    </source>
</evidence>
<dbReference type="EMBL" id="JADAQX010000021">
    <property type="protein sequence ID" value="KAF8822822.1"/>
    <property type="molecule type" value="Genomic_DNA"/>
</dbReference>
<dbReference type="InterPro" id="IPR019775">
    <property type="entry name" value="WD40_repeat_CS"/>
</dbReference>
<name>A0ABQ7JFQ8_9APIC</name>
<evidence type="ECO:0000256" key="4">
    <source>
        <dbReference type="ARBA" id="ARBA00022737"/>
    </source>
</evidence>
<dbReference type="SMART" id="SM00320">
    <property type="entry name" value="WD40"/>
    <property type="match status" value="6"/>
</dbReference>
<dbReference type="SUPFAM" id="SSF50978">
    <property type="entry name" value="WD40 repeat-like"/>
    <property type="match status" value="1"/>
</dbReference>
<dbReference type="InterPro" id="IPR038122">
    <property type="entry name" value="PFU_sf"/>
</dbReference>
<evidence type="ECO:0000256" key="6">
    <source>
        <dbReference type="SAM" id="MobiDB-lite"/>
    </source>
</evidence>
<dbReference type="PROSITE" id="PS51396">
    <property type="entry name" value="PUL"/>
    <property type="match status" value="1"/>
</dbReference>
<feature type="repeat" description="WD" evidence="5">
    <location>
        <begin position="272"/>
        <end position="314"/>
    </location>
</feature>
<evidence type="ECO:0000256" key="5">
    <source>
        <dbReference type="PROSITE-ProRule" id="PRU00221"/>
    </source>
</evidence>
<dbReference type="Gene3D" id="1.25.10.10">
    <property type="entry name" value="Leucine-rich Repeat Variant"/>
    <property type="match status" value="1"/>
</dbReference>
<keyword evidence="3 5" id="KW-0853">WD repeat</keyword>
<feature type="domain" description="PFU" evidence="7">
    <location>
        <begin position="426"/>
        <end position="525"/>
    </location>
</feature>
<dbReference type="PROSITE" id="PS50082">
    <property type="entry name" value="WD_REPEATS_2"/>
    <property type="match status" value="4"/>
</dbReference>
<dbReference type="PROSITE" id="PS50294">
    <property type="entry name" value="WD_REPEATS_REGION"/>
    <property type="match status" value="3"/>
</dbReference>
<dbReference type="InterPro" id="IPR013535">
    <property type="entry name" value="PUL_dom"/>
</dbReference>
<evidence type="ECO:0000259" key="7">
    <source>
        <dbReference type="PROSITE" id="PS51394"/>
    </source>
</evidence>
<dbReference type="InterPro" id="IPR011989">
    <property type="entry name" value="ARM-like"/>
</dbReference>
<feature type="repeat" description="WD" evidence="5">
    <location>
        <begin position="194"/>
        <end position="233"/>
    </location>
</feature>
<dbReference type="InterPro" id="IPR020472">
    <property type="entry name" value="WD40_PAC1"/>
</dbReference>
<keyword evidence="2" id="KW-0963">Cytoplasm</keyword>
<dbReference type="InterPro" id="IPR001680">
    <property type="entry name" value="WD40_rpt"/>
</dbReference>
<feature type="region of interest" description="Disordered" evidence="6">
    <location>
        <begin position="521"/>
        <end position="547"/>
    </location>
</feature>
<organism evidence="9 10">
    <name type="scientific">Cardiosporidium cionae</name>
    <dbReference type="NCBI Taxonomy" id="476202"/>
    <lineage>
        <taxon>Eukaryota</taxon>
        <taxon>Sar</taxon>
        <taxon>Alveolata</taxon>
        <taxon>Apicomplexa</taxon>
        <taxon>Aconoidasida</taxon>
        <taxon>Nephromycida</taxon>
        <taxon>Cardiosporidium</taxon>
    </lineage>
</organism>
<feature type="region of interest" description="Disordered" evidence="6">
    <location>
        <begin position="68"/>
        <end position="95"/>
    </location>
</feature>
<comment type="caution">
    <text evidence="9">The sequence shown here is derived from an EMBL/GenBank/DDBJ whole genome shotgun (WGS) entry which is preliminary data.</text>
</comment>
<evidence type="ECO:0000259" key="8">
    <source>
        <dbReference type="PROSITE" id="PS51396"/>
    </source>
</evidence>
<keyword evidence="4" id="KW-0677">Repeat</keyword>
<evidence type="ECO:0000256" key="2">
    <source>
        <dbReference type="ARBA" id="ARBA00022490"/>
    </source>
</evidence>